<evidence type="ECO:0000313" key="1">
    <source>
        <dbReference type="EMBL" id="MPN41609.1"/>
    </source>
</evidence>
<dbReference type="EMBL" id="VSSQ01098771">
    <property type="protein sequence ID" value="MPN41609.1"/>
    <property type="molecule type" value="Genomic_DNA"/>
</dbReference>
<organism evidence="1">
    <name type="scientific">bioreactor metagenome</name>
    <dbReference type="NCBI Taxonomy" id="1076179"/>
    <lineage>
        <taxon>unclassified sequences</taxon>
        <taxon>metagenomes</taxon>
        <taxon>ecological metagenomes</taxon>
    </lineage>
</organism>
<protein>
    <submittedName>
        <fullName evidence="1">Uncharacterized protein</fullName>
    </submittedName>
</protein>
<dbReference type="AlphaFoldDB" id="A0A645HTT3"/>
<comment type="caution">
    <text evidence="1">The sequence shown here is derived from an EMBL/GenBank/DDBJ whole genome shotgun (WGS) entry which is preliminary data.</text>
</comment>
<accession>A0A645HTT3</accession>
<reference evidence="1" key="1">
    <citation type="submission" date="2019-08" db="EMBL/GenBank/DDBJ databases">
        <authorList>
            <person name="Kucharzyk K."/>
            <person name="Murdoch R.W."/>
            <person name="Higgins S."/>
            <person name="Loffler F."/>
        </authorList>
    </citation>
    <scope>NUCLEOTIDE SEQUENCE</scope>
</reference>
<name>A0A645HTT3_9ZZZZ</name>
<proteinExistence type="predicted"/>
<gene>
    <name evidence="1" type="ORF">SDC9_189163</name>
</gene>
<sequence>MGNADGVFLFQDFLGRKIGNIAGNTAVFERRYHIVLVYKVAAGKIQNPHAGTHGGDCFRVDGIFCARQAGNMKGDIVAIGEYSL</sequence>